<dbReference type="GO" id="GO:0003677">
    <property type="term" value="F:DNA binding"/>
    <property type="evidence" value="ECO:0007669"/>
    <property type="project" value="UniProtKB-KW"/>
</dbReference>
<dbReference type="Proteomes" id="UP000195897">
    <property type="component" value="Unassembled WGS sequence"/>
</dbReference>
<sequence length="115" mass="13217">MLGDKLRELRKKNHVTQAKLANYLNLDASSVAKYESGKVTPSPDVLLKIAQYFDVSVDYLLGKDSDSNRSQEDAELEKFQFALFGTHEEITDEIMEDVKAYARFKLEQWKKQGKI</sequence>
<dbReference type="AlphaFoldDB" id="A0A1Y4LBG6"/>
<comment type="caution">
    <text evidence="3">The sequence shown here is derived from an EMBL/GenBank/DDBJ whole genome shotgun (WGS) entry which is preliminary data.</text>
</comment>
<dbReference type="RefSeq" id="WP_087372093.1">
    <property type="nucleotide sequence ID" value="NZ_NFKK01000005.1"/>
</dbReference>
<dbReference type="Pfam" id="PF01381">
    <property type="entry name" value="HTH_3"/>
    <property type="match status" value="1"/>
</dbReference>
<keyword evidence="1" id="KW-0238">DNA-binding</keyword>
<protein>
    <recommendedName>
        <fullName evidence="2">HTH cro/C1-type domain-containing protein</fullName>
    </recommendedName>
</protein>
<proteinExistence type="predicted"/>
<name>A0A1Y4LBG6_9FIRM</name>
<dbReference type="EMBL" id="NFKK01000005">
    <property type="protein sequence ID" value="OUP53220.1"/>
    <property type="molecule type" value="Genomic_DNA"/>
</dbReference>
<dbReference type="InterPro" id="IPR010982">
    <property type="entry name" value="Lambda_DNA-bd_dom_sf"/>
</dbReference>
<dbReference type="PANTHER" id="PTHR46558:SF11">
    <property type="entry name" value="HTH-TYPE TRANSCRIPTIONAL REGULATOR XRE"/>
    <property type="match status" value="1"/>
</dbReference>
<dbReference type="PANTHER" id="PTHR46558">
    <property type="entry name" value="TRACRIPTIONAL REGULATORY PROTEIN-RELATED-RELATED"/>
    <property type="match status" value="1"/>
</dbReference>
<accession>A0A1Y4LBG6</accession>
<evidence type="ECO:0000256" key="1">
    <source>
        <dbReference type="ARBA" id="ARBA00023125"/>
    </source>
</evidence>
<dbReference type="Gene3D" id="1.10.260.40">
    <property type="entry name" value="lambda repressor-like DNA-binding domains"/>
    <property type="match status" value="1"/>
</dbReference>
<organism evidence="3 4">
    <name type="scientific">Butyricicoccus pullicaecorum</name>
    <dbReference type="NCBI Taxonomy" id="501571"/>
    <lineage>
        <taxon>Bacteria</taxon>
        <taxon>Bacillati</taxon>
        <taxon>Bacillota</taxon>
        <taxon>Clostridia</taxon>
        <taxon>Eubacteriales</taxon>
        <taxon>Butyricicoccaceae</taxon>
        <taxon>Butyricicoccus</taxon>
    </lineage>
</organism>
<evidence type="ECO:0000259" key="2">
    <source>
        <dbReference type="PROSITE" id="PS50943"/>
    </source>
</evidence>
<evidence type="ECO:0000313" key="4">
    <source>
        <dbReference type="Proteomes" id="UP000195897"/>
    </source>
</evidence>
<reference evidence="4" key="1">
    <citation type="submission" date="2017-04" db="EMBL/GenBank/DDBJ databases">
        <title>Function of individual gut microbiota members based on whole genome sequencing of pure cultures obtained from chicken caecum.</title>
        <authorList>
            <person name="Medvecky M."/>
            <person name="Cejkova D."/>
            <person name="Polansky O."/>
            <person name="Karasova D."/>
            <person name="Kubasova T."/>
            <person name="Cizek A."/>
            <person name="Rychlik I."/>
        </authorList>
    </citation>
    <scope>NUCLEOTIDE SEQUENCE [LARGE SCALE GENOMIC DNA]</scope>
    <source>
        <strain evidence="4">An180</strain>
    </source>
</reference>
<dbReference type="SUPFAM" id="SSF47413">
    <property type="entry name" value="lambda repressor-like DNA-binding domains"/>
    <property type="match status" value="1"/>
</dbReference>
<dbReference type="PROSITE" id="PS50943">
    <property type="entry name" value="HTH_CROC1"/>
    <property type="match status" value="1"/>
</dbReference>
<dbReference type="CDD" id="cd00093">
    <property type="entry name" value="HTH_XRE"/>
    <property type="match status" value="1"/>
</dbReference>
<dbReference type="InterPro" id="IPR001387">
    <property type="entry name" value="Cro/C1-type_HTH"/>
</dbReference>
<gene>
    <name evidence="3" type="ORF">B5F17_06515</name>
</gene>
<evidence type="ECO:0000313" key="3">
    <source>
        <dbReference type="EMBL" id="OUP53220.1"/>
    </source>
</evidence>
<feature type="domain" description="HTH cro/C1-type" evidence="2">
    <location>
        <begin position="6"/>
        <end position="60"/>
    </location>
</feature>
<dbReference type="SMART" id="SM00530">
    <property type="entry name" value="HTH_XRE"/>
    <property type="match status" value="1"/>
</dbReference>